<evidence type="ECO:0000256" key="4">
    <source>
        <dbReference type="ARBA" id="ARBA00022553"/>
    </source>
</evidence>
<dbReference type="PROSITE" id="PS50109">
    <property type="entry name" value="HIS_KIN"/>
    <property type="match status" value="1"/>
</dbReference>
<keyword evidence="5" id="KW-0808">Transferase</keyword>
<keyword evidence="14" id="KW-1185">Reference proteome</keyword>
<evidence type="ECO:0000256" key="8">
    <source>
        <dbReference type="ARBA" id="ARBA00022989"/>
    </source>
</evidence>
<dbReference type="Pfam" id="PF02518">
    <property type="entry name" value="HATPase_c"/>
    <property type="match status" value="1"/>
</dbReference>
<sequence length="299" mass="34843">MIFLVWGLIIFIAFLLTYIFYMKREMTSIARQLNDYNDFKTEKKIDVNLINKEVEALAESINRHIEIGNELRLKEIKSKEDLKEMIANISHDLRTPLTSIVGYIQMIKVKSNIDDKNMEYLRRVENKAKDLEIMLDDFFALSVAQSSEYSLCLEYVNINDIVCDTLVEFYERLEKRNIEPKINLEKVDDIVADKKSIVRVIENLMSNVLKYSSNEVAIDLTQKDNKVTLSIMNSLEDNKRIDTKKIFDKFYKSSDKSRTTKSTGLGLAIVKTLMEKMNGIITAEQIDNKLYITCEWNLE</sequence>
<keyword evidence="7 13" id="KW-0418">Kinase</keyword>
<dbReference type="SMART" id="SM00387">
    <property type="entry name" value="HATPase_c"/>
    <property type="match status" value="1"/>
</dbReference>
<name>A0ABR7D9D3_9CLOT</name>
<dbReference type="Pfam" id="PF00512">
    <property type="entry name" value="HisKA"/>
    <property type="match status" value="1"/>
</dbReference>
<dbReference type="SUPFAM" id="SSF47384">
    <property type="entry name" value="Homodimeric domain of signal transducing histidine kinase"/>
    <property type="match status" value="1"/>
</dbReference>
<dbReference type="SMART" id="SM00388">
    <property type="entry name" value="HisKA"/>
    <property type="match status" value="1"/>
</dbReference>
<dbReference type="Gene3D" id="3.30.565.10">
    <property type="entry name" value="Histidine kinase-like ATPase, C-terminal domain"/>
    <property type="match status" value="1"/>
</dbReference>
<keyword evidence="4" id="KW-0597">Phosphoprotein</keyword>
<dbReference type="Proteomes" id="UP000596929">
    <property type="component" value="Unassembled WGS sequence"/>
</dbReference>
<dbReference type="PANTHER" id="PTHR45528:SF8">
    <property type="entry name" value="HISTIDINE KINASE"/>
    <property type="match status" value="1"/>
</dbReference>
<feature type="transmembrane region" description="Helical" evidence="11">
    <location>
        <begin position="6"/>
        <end position="22"/>
    </location>
</feature>
<accession>A0ABR7D9D3</accession>
<dbReference type="CDD" id="cd00082">
    <property type="entry name" value="HisKA"/>
    <property type="match status" value="1"/>
</dbReference>
<evidence type="ECO:0000256" key="10">
    <source>
        <dbReference type="ARBA" id="ARBA00023136"/>
    </source>
</evidence>
<evidence type="ECO:0000256" key="5">
    <source>
        <dbReference type="ARBA" id="ARBA00022679"/>
    </source>
</evidence>
<evidence type="ECO:0000313" key="13">
    <source>
        <dbReference type="EMBL" id="MBC5627822.1"/>
    </source>
</evidence>
<evidence type="ECO:0000313" key="14">
    <source>
        <dbReference type="Proteomes" id="UP000596929"/>
    </source>
</evidence>
<evidence type="ECO:0000256" key="6">
    <source>
        <dbReference type="ARBA" id="ARBA00022692"/>
    </source>
</evidence>
<dbReference type="InterPro" id="IPR036890">
    <property type="entry name" value="HATPase_C_sf"/>
</dbReference>
<feature type="domain" description="Histidine kinase" evidence="12">
    <location>
        <begin position="88"/>
        <end position="285"/>
    </location>
</feature>
<evidence type="ECO:0000256" key="9">
    <source>
        <dbReference type="ARBA" id="ARBA00023012"/>
    </source>
</evidence>
<protein>
    <recommendedName>
        <fullName evidence="3">histidine kinase</fullName>
        <ecNumber evidence="3">2.7.13.3</ecNumber>
    </recommendedName>
</protein>
<evidence type="ECO:0000256" key="3">
    <source>
        <dbReference type="ARBA" id="ARBA00012438"/>
    </source>
</evidence>
<comment type="catalytic activity">
    <reaction evidence="1">
        <text>ATP + protein L-histidine = ADP + protein N-phospho-L-histidine.</text>
        <dbReference type="EC" id="2.7.13.3"/>
    </reaction>
</comment>
<keyword evidence="10 11" id="KW-0472">Membrane</keyword>
<gene>
    <name evidence="13" type="ORF">H8S20_02840</name>
</gene>
<evidence type="ECO:0000259" key="12">
    <source>
        <dbReference type="PROSITE" id="PS50109"/>
    </source>
</evidence>
<dbReference type="GO" id="GO:0016301">
    <property type="term" value="F:kinase activity"/>
    <property type="evidence" value="ECO:0007669"/>
    <property type="project" value="UniProtKB-KW"/>
</dbReference>
<dbReference type="InterPro" id="IPR004358">
    <property type="entry name" value="Sig_transdc_His_kin-like_C"/>
</dbReference>
<proteinExistence type="predicted"/>
<reference evidence="13 14" key="1">
    <citation type="submission" date="2020-08" db="EMBL/GenBank/DDBJ databases">
        <title>Genome public.</title>
        <authorList>
            <person name="Liu C."/>
            <person name="Sun Q."/>
        </authorList>
    </citation>
    <scope>NUCLEOTIDE SEQUENCE [LARGE SCALE GENOMIC DNA]</scope>
    <source>
        <strain evidence="13 14">NSJ-6</strain>
    </source>
</reference>
<dbReference type="PANTHER" id="PTHR45528">
    <property type="entry name" value="SENSOR HISTIDINE KINASE CPXA"/>
    <property type="match status" value="1"/>
</dbReference>
<keyword evidence="6 11" id="KW-0812">Transmembrane</keyword>
<dbReference type="InterPro" id="IPR005467">
    <property type="entry name" value="His_kinase_dom"/>
</dbReference>
<dbReference type="InterPro" id="IPR003594">
    <property type="entry name" value="HATPase_dom"/>
</dbReference>
<evidence type="ECO:0000256" key="7">
    <source>
        <dbReference type="ARBA" id="ARBA00022777"/>
    </source>
</evidence>
<dbReference type="EC" id="2.7.13.3" evidence="3"/>
<organism evidence="13 14">
    <name type="scientific">Clostridium hominis</name>
    <dbReference type="NCBI Taxonomy" id="2763036"/>
    <lineage>
        <taxon>Bacteria</taxon>
        <taxon>Bacillati</taxon>
        <taxon>Bacillota</taxon>
        <taxon>Clostridia</taxon>
        <taxon>Eubacteriales</taxon>
        <taxon>Clostridiaceae</taxon>
        <taxon>Clostridium</taxon>
    </lineage>
</organism>
<evidence type="ECO:0000256" key="1">
    <source>
        <dbReference type="ARBA" id="ARBA00000085"/>
    </source>
</evidence>
<dbReference type="EMBL" id="JACOOO010000004">
    <property type="protein sequence ID" value="MBC5627822.1"/>
    <property type="molecule type" value="Genomic_DNA"/>
</dbReference>
<dbReference type="PRINTS" id="PR00344">
    <property type="entry name" value="BCTRLSENSOR"/>
</dbReference>
<dbReference type="RefSeq" id="WP_032119785.1">
    <property type="nucleotide sequence ID" value="NZ_JACOOO010000004.1"/>
</dbReference>
<comment type="caution">
    <text evidence="13">The sequence shown here is derived from an EMBL/GenBank/DDBJ whole genome shotgun (WGS) entry which is preliminary data.</text>
</comment>
<dbReference type="InterPro" id="IPR050398">
    <property type="entry name" value="HssS/ArlS-like"/>
</dbReference>
<comment type="subcellular location">
    <subcellularLocation>
        <location evidence="2">Membrane</location>
        <topology evidence="2">Multi-pass membrane protein</topology>
    </subcellularLocation>
</comment>
<dbReference type="InterPro" id="IPR003661">
    <property type="entry name" value="HisK_dim/P_dom"/>
</dbReference>
<dbReference type="Gene3D" id="1.10.287.130">
    <property type="match status" value="1"/>
</dbReference>
<keyword evidence="9" id="KW-0902">Two-component regulatory system</keyword>
<keyword evidence="8 11" id="KW-1133">Transmembrane helix</keyword>
<dbReference type="InterPro" id="IPR036097">
    <property type="entry name" value="HisK_dim/P_sf"/>
</dbReference>
<dbReference type="SUPFAM" id="SSF55874">
    <property type="entry name" value="ATPase domain of HSP90 chaperone/DNA topoisomerase II/histidine kinase"/>
    <property type="match status" value="1"/>
</dbReference>
<evidence type="ECO:0000256" key="11">
    <source>
        <dbReference type="SAM" id="Phobius"/>
    </source>
</evidence>
<evidence type="ECO:0000256" key="2">
    <source>
        <dbReference type="ARBA" id="ARBA00004141"/>
    </source>
</evidence>